<proteinExistence type="predicted"/>
<dbReference type="InterPro" id="IPR016181">
    <property type="entry name" value="Acyl_CoA_acyltransferase"/>
</dbReference>
<dbReference type="CDD" id="cd04301">
    <property type="entry name" value="NAT_SF"/>
    <property type="match status" value="1"/>
</dbReference>
<keyword evidence="2" id="KW-0808">Transferase</keyword>
<dbReference type="RefSeq" id="WP_129230562.1">
    <property type="nucleotide sequence ID" value="NZ_SDPO01000001.1"/>
</dbReference>
<sequence length="360" mass="39203">MTIDVRPVAVPERLGTPAAAEFEAYVELTAQIDESVWGHRRFSYDAPELLPEFLDDRYTGRRAFAAWDGERCVGRAELQWERSEGARAAEITVGVVVDLRRQGIGSELLRRAESHARSIGRQVFAGFSDVALVGLELAGPRLEAPDGTGSIPAADPGAAFASRHGYRLGQLERMSGLTVTGRSAEFRSLLDDRLAERDAHASGYRLVAWTDRAPEELLDSLAVAHASMATDPPAGGILYDEEVWDAKRVRAGETRALAGGRTTLVQAAIAPDGSVAGYTELSLPSDSLAVFQWDTIVLGPHRGHRLGMLMKLGNLVRLAETAPERTDVYTWNADENDHMLAINIALGFTLRGMSAEWQRA</sequence>
<dbReference type="GO" id="GO:0016747">
    <property type="term" value="F:acyltransferase activity, transferring groups other than amino-acyl groups"/>
    <property type="evidence" value="ECO:0007669"/>
    <property type="project" value="InterPro"/>
</dbReference>
<name>A0A4Q2JUA3_9MICO</name>
<dbReference type="EMBL" id="SDPO01000001">
    <property type="protein sequence ID" value="RXZ50884.1"/>
    <property type="molecule type" value="Genomic_DNA"/>
</dbReference>
<evidence type="ECO:0000313" key="2">
    <source>
        <dbReference type="EMBL" id="RXZ50884.1"/>
    </source>
</evidence>
<gene>
    <name evidence="2" type="ORF">ESP57_03570</name>
</gene>
<dbReference type="Proteomes" id="UP000292935">
    <property type="component" value="Unassembled WGS sequence"/>
</dbReference>
<feature type="domain" description="N-acetyltransferase" evidence="1">
    <location>
        <begin position="3"/>
        <end position="158"/>
    </location>
</feature>
<evidence type="ECO:0000259" key="1">
    <source>
        <dbReference type="PROSITE" id="PS51186"/>
    </source>
</evidence>
<dbReference type="PROSITE" id="PS51186">
    <property type="entry name" value="GNAT"/>
    <property type="match status" value="1"/>
</dbReference>
<accession>A0A4Q2JUA3</accession>
<dbReference type="SUPFAM" id="SSF55729">
    <property type="entry name" value="Acyl-CoA N-acyltransferases (Nat)"/>
    <property type="match status" value="1"/>
</dbReference>
<keyword evidence="3" id="KW-1185">Reference proteome</keyword>
<dbReference type="InterPro" id="IPR000182">
    <property type="entry name" value="GNAT_dom"/>
</dbReference>
<organism evidence="2 3">
    <name type="scientific">Agromyces fucosus</name>
    <dbReference type="NCBI Taxonomy" id="41985"/>
    <lineage>
        <taxon>Bacteria</taxon>
        <taxon>Bacillati</taxon>
        <taxon>Actinomycetota</taxon>
        <taxon>Actinomycetes</taxon>
        <taxon>Micrococcales</taxon>
        <taxon>Microbacteriaceae</taxon>
        <taxon>Agromyces</taxon>
    </lineage>
</organism>
<reference evidence="2 3" key="1">
    <citation type="submission" date="2019-01" db="EMBL/GenBank/DDBJ databases">
        <authorList>
            <person name="Li J."/>
        </authorList>
    </citation>
    <scope>NUCLEOTIDE SEQUENCE [LARGE SCALE GENOMIC DNA]</scope>
    <source>
        <strain evidence="2 3">CCUG 35506</strain>
    </source>
</reference>
<dbReference type="AlphaFoldDB" id="A0A4Q2JUA3"/>
<evidence type="ECO:0000313" key="3">
    <source>
        <dbReference type="Proteomes" id="UP000292935"/>
    </source>
</evidence>
<dbReference type="OrthoDB" id="4119890at2"/>
<dbReference type="Pfam" id="PF00583">
    <property type="entry name" value="Acetyltransf_1"/>
    <property type="match status" value="1"/>
</dbReference>
<protein>
    <submittedName>
        <fullName evidence="2">GNAT family N-acetyltransferase</fullName>
    </submittedName>
</protein>
<comment type="caution">
    <text evidence="2">The sequence shown here is derived from an EMBL/GenBank/DDBJ whole genome shotgun (WGS) entry which is preliminary data.</text>
</comment>
<dbReference type="Gene3D" id="3.40.630.30">
    <property type="match status" value="1"/>
</dbReference>